<name>A0A5B1CQZ3_9BACT</name>
<dbReference type="AlphaFoldDB" id="A0A5B1CQZ3"/>
<accession>A0A5B1CQZ3</accession>
<comment type="caution">
    <text evidence="2">The sequence shown here is derived from an EMBL/GenBank/DDBJ whole genome shotgun (WGS) entry which is preliminary data.</text>
</comment>
<feature type="domain" description="Calcineurin-like phosphoesterase" evidence="1">
    <location>
        <begin position="1"/>
        <end position="233"/>
    </location>
</feature>
<dbReference type="EMBL" id="VRLW01000001">
    <property type="protein sequence ID" value="KAA1261664.1"/>
    <property type="molecule type" value="Genomic_DNA"/>
</dbReference>
<dbReference type="Proteomes" id="UP000322699">
    <property type="component" value="Unassembled WGS sequence"/>
</dbReference>
<dbReference type="RefSeq" id="WP_068262261.1">
    <property type="nucleotide sequence ID" value="NZ_LWSK01000034.1"/>
</dbReference>
<dbReference type="InterPro" id="IPR029052">
    <property type="entry name" value="Metallo-depent_PP-like"/>
</dbReference>
<gene>
    <name evidence="2" type="ORF">LF1_42190</name>
</gene>
<evidence type="ECO:0000313" key="3">
    <source>
        <dbReference type="Proteomes" id="UP000322699"/>
    </source>
</evidence>
<sequence>MKLLWATDLHLIDTAATDWSPLLCAVDDETHAIILTGDIAESDQLLATLDSLADEAKVPVFFVLGNHDFYGSNIGETTRRVVHHVRGDDRLVYLTDSQPIELATNTYLIGDDGWGDAVEGNYETSFVRLNDFKRIDDFRDLASDHWKQKLIELGQQCADRLSSKLDQIPGDAAHVLIATHVPPFCEACWYEGKTTDENWSPFFVCGAVGRVLREFAASHPSINVTVICGHTHHDGIAKIANNLIVHTGAATGGVPEIEAELTIDEVGLSVKRLS</sequence>
<dbReference type="Pfam" id="PF00149">
    <property type="entry name" value="Metallophos"/>
    <property type="match status" value="1"/>
</dbReference>
<dbReference type="InterPro" id="IPR004843">
    <property type="entry name" value="Calcineurin-like_PHP"/>
</dbReference>
<protein>
    <submittedName>
        <fullName evidence="2">Calcineurin-like phosphoesterase superfamily domain protein</fullName>
    </submittedName>
</protein>
<proteinExistence type="predicted"/>
<dbReference type="SUPFAM" id="SSF56300">
    <property type="entry name" value="Metallo-dependent phosphatases"/>
    <property type="match status" value="1"/>
</dbReference>
<dbReference type="OrthoDB" id="9780884at2"/>
<dbReference type="GO" id="GO:0016787">
    <property type="term" value="F:hydrolase activity"/>
    <property type="evidence" value="ECO:0007669"/>
    <property type="project" value="InterPro"/>
</dbReference>
<organism evidence="2 3">
    <name type="scientific">Rubripirellula obstinata</name>
    <dbReference type="NCBI Taxonomy" id="406547"/>
    <lineage>
        <taxon>Bacteria</taxon>
        <taxon>Pseudomonadati</taxon>
        <taxon>Planctomycetota</taxon>
        <taxon>Planctomycetia</taxon>
        <taxon>Pirellulales</taxon>
        <taxon>Pirellulaceae</taxon>
        <taxon>Rubripirellula</taxon>
    </lineage>
</organism>
<dbReference type="Gene3D" id="3.60.21.10">
    <property type="match status" value="1"/>
</dbReference>
<evidence type="ECO:0000313" key="2">
    <source>
        <dbReference type="EMBL" id="KAA1261664.1"/>
    </source>
</evidence>
<reference evidence="2 3" key="1">
    <citation type="submission" date="2019-08" db="EMBL/GenBank/DDBJ databases">
        <title>Deep-cultivation of Planctomycetes and their phenomic and genomic characterization uncovers novel biology.</title>
        <authorList>
            <person name="Wiegand S."/>
            <person name="Jogler M."/>
            <person name="Boedeker C."/>
            <person name="Pinto D."/>
            <person name="Vollmers J."/>
            <person name="Rivas-Marin E."/>
            <person name="Kohn T."/>
            <person name="Peeters S.H."/>
            <person name="Heuer A."/>
            <person name="Rast P."/>
            <person name="Oberbeckmann S."/>
            <person name="Bunk B."/>
            <person name="Jeske O."/>
            <person name="Meyerdierks A."/>
            <person name="Storesund J.E."/>
            <person name="Kallscheuer N."/>
            <person name="Luecker S."/>
            <person name="Lage O.M."/>
            <person name="Pohl T."/>
            <person name="Merkel B.J."/>
            <person name="Hornburger P."/>
            <person name="Mueller R.-W."/>
            <person name="Bruemmer F."/>
            <person name="Labrenz M."/>
            <person name="Spormann A.M."/>
            <person name="Op Den Camp H."/>
            <person name="Overmann J."/>
            <person name="Amann R."/>
            <person name="Jetten M.S.M."/>
            <person name="Mascher T."/>
            <person name="Medema M.H."/>
            <person name="Devos D.P."/>
            <person name="Kaster A.-K."/>
            <person name="Ovreas L."/>
            <person name="Rohde M."/>
            <person name="Galperin M.Y."/>
            <person name="Jogler C."/>
        </authorList>
    </citation>
    <scope>NUCLEOTIDE SEQUENCE [LARGE SCALE GENOMIC DNA]</scope>
    <source>
        <strain evidence="2 3">LF1</strain>
    </source>
</reference>
<keyword evidence="3" id="KW-1185">Reference proteome</keyword>
<evidence type="ECO:0000259" key="1">
    <source>
        <dbReference type="Pfam" id="PF00149"/>
    </source>
</evidence>